<dbReference type="EMBL" id="JASCZI010212090">
    <property type="protein sequence ID" value="MED6198304.1"/>
    <property type="molecule type" value="Genomic_DNA"/>
</dbReference>
<comment type="caution">
    <text evidence="1">The sequence shown here is derived from an EMBL/GenBank/DDBJ whole genome shotgun (WGS) entry which is preliminary data.</text>
</comment>
<proteinExistence type="predicted"/>
<organism evidence="1 2">
    <name type="scientific">Stylosanthes scabra</name>
    <dbReference type="NCBI Taxonomy" id="79078"/>
    <lineage>
        <taxon>Eukaryota</taxon>
        <taxon>Viridiplantae</taxon>
        <taxon>Streptophyta</taxon>
        <taxon>Embryophyta</taxon>
        <taxon>Tracheophyta</taxon>
        <taxon>Spermatophyta</taxon>
        <taxon>Magnoliopsida</taxon>
        <taxon>eudicotyledons</taxon>
        <taxon>Gunneridae</taxon>
        <taxon>Pentapetalae</taxon>
        <taxon>rosids</taxon>
        <taxon>fabids</taxon>
        <taxon>Fabales</taxon>
        <taxon>Fabaceae</taxon>
        <taxon>Papilionoideae</taxon>
        <taxon>50 kb inversion clade</taxon>
        <taxon>dalbergioids sensu lato</taxon>
        <taxon>Dalbergieae</taxon>
        <taxon>Pterocarpus clade</taxon>
        <taxon>Stylosanthes</taxon>
    </lineage>
</organism>
<protein>
    <submittedName>
        <fullName evidence="1">Uncharacterized protein</fullName>
    </submittedName>
</protein>
<dbReference type="Proteomes" id="UP001341840">
    <property type="component" value="Unassembled WGS sequence"/>
</dbReference>
<reference evidence="1 2" key="1">
    <citation type="journal article" date="2023" name="Plants (Basel)">
        <title>Bridging the Gap: Combining Genomics and Transcriptomics Approaches to Understand Stylosanthes scabra, an Orphan Legume from the Brazilian Caatinga.</title>
        <authorList>
            <person name="Ferreira-Neto J.R.C."/>
            <person name="da Silva M.D."/>
            <person name="Binneck E."/>
            <person name="de Melo N.F."/>
            <person name="da Silva R.H."/>
            <person name="de Melo A.L.T.M."/>
            <person name="Pandolfi V."/>
            <person name="Bustamante F.O."/>
            <person name="Brasileiro-Vidal A.C."/>
            <person name="Benko-Iseppon A.M."/>
        </authorList>
    </citation>
    <scope>NUCLEOTIDE SEQUENCE [LARGE SCALE GENOMIC DNA]</scope>
    <source>
        <tissue evidence="1">Leaves</tissue>
    </source>
</reference>
<evidence type="ECO:0000313" key="2">
    <source>
        <dbReference type="Proteomes" id="UP001341840"/>
    </source>
</evidence>
<keyword evidence="2" id="KW-1185">Reference proteome</keyword>
<sequence length="151" mass="17283">MARVHHESKKQEMLIFHLLPPTQPALMPLESLCHTCPSSTTSSYTVTTAIDIRLPHATHTRRQLQQLLSSYTPCRNALRNSNSITHFSCMLMLEILSEFRTLHRQVHRIVSSNKKEKLLQVLGLEEVSQSRLGQVWNLVQTWLAVDDVPGF</sequence>
<accession>A0ABU6XJS3</accession>
<feature type="non-terminal residue" evidence="1">
    <location>
        <position position="151"/>
    </location>
</feature>
<evidence type="ECO:0000313" key="1">
    <source>
        <dbReference type="EMBL" id="MED6198304.1"/>
    </source>
</evidence>
<gene>
    <name evidence="1" type="ORF">PIB30_064974</name>
</gene>
<name>A0ABU6XJS3_9FABA</name>